<evidence type="ECO:0000256" key="1">
    <source>
        <dbReference type="ARBA" id="ARBA00022448"/>
    </source>
</evidence>
<sequence length="109" mass="11007">MICPAERYPDHAALFWMVENMLAFENVGFSKPVPAEPGAEGGAPPSPVVRFLACADCDHGPIGYHLDGAGAAAGAGGGGDPPGVGRKQYLVAVGSVRYADAGAGPAKRT</sequence>
<comment type="caution">
    <text evidence="4">The sequence shown here is derived from an EMBL/GenBank/DDBJ whole genome shotgun (WGS) entry which is preliminary data.</text>
</comment>
<evidence type="ECO:0000256" key="3">
    <source>
        <dbReference type="ARBA" id="ARBA00022927"/>
    </source>
</evidence>
<dbReference type="GO" id="GO:0007264">
    <property type="term" value="P:small GTPase-mediated signal transduction"/>
    <property type="evidence" value="ECO:0007669"/>
    <property type="project" value="InterPro"/>
</dbReference>
<dbReference type="Gene3D" id="2.170.150.10">
    <property type="entry name" value="Metal Binding Protein, Guanine Nucleotide Exchange Factor, Chain A"/>
    <property type="match status" value="1"/>
</dbReference>
<dbReference type="InterPro" id="IPR007515">
    <property type="entry name" value="Mss4"/>
</dbReference>
<keyword evidence="2" id="KW-0344">Guanine-nucleotide releasing factor</keyword>
<dbReference type="InterPro" id="IPR011057">
    <property type="entry name" value="Mss4-like_sf"/>
</dbReference>
<dbReference type="Pfam" id="PF04421">
    <property type="entry name" value="Mss4"/>
    <property type="match status" value="1"/>
</dbReference>
<dbReference type="GO" id="GO:0005829">
    <property type="term" value="C:cytosol"/>
    <property type="evidence" value="ECO:0007669"/>
    <property type="project" value="TreeGrafter"/>
</dbReference>
<dbReference type="AlphaFoldDB" id="A0A8H7ZVS8"/>
<organism evidence="4 5">
    <name type="scientific">Olpidium bornovanus</name>
    <dbReference type="NCBI Taxonomy" id="278681"/>
    <lineage>
        <taxon>Eukaryota</taxon>
        <taxon>Fungi</taxon>
        <taxon>Fungi incertae sedis</taxon>
        <taxon>Olpidiomycota</taxon>
        <taxon>Olpidiomycotina</taxon>
        <taxon>Olpidiomycetes</taxon>
        <taxon>Olpidiales</taxon>
        <taxon>Olpidiaceae</taxon>
        <taxon>Olpidium</taxon>
    </lineage>
</organism>
<dbReference type="GO" id="GO:0005085">
    <property type="term" value="F:guanyl-nucleotide exchange factor activity"/>
    <property type="evidence" value="ECO:0007669"/>
    <property type="project" value="UniProtKB-KW"/>
</dbReference>
<dbReference type="OrthoDB" id="30840at2759"/>
<gene>
    <name evidence="4" type="ORF">BJ554DRAFT_7581</name>
</gene>
<keyword evidence="1" id="KW-0813">Transport</keyword>
<keyword evidence="3" id="KW-0653">Protein transport</keyword>
<dbReference type="SUPFAM" id="SSF51316">
    <property type="entry name" value="Mss4-like"/>
    <property type="match status" value="1"/>
</dbReference>
<dbReference type="GO" id="GO:0016020">
    <property type="term" value="C:membrane"/>
    <property type="evidence" value="ECO:0007669"/>
    <property type="project" value="TreeGrafter"/>
</dbReference>
<dbReference type="EMBL" id="JAEFCI010005309">
    <property type="protein sequence ID" value="KAG5460379.1"/>
    <property type="molecule type" value="Genomic_DNA"/>
</dbReference>
<dbReference type="GO" id="GO:0006892">
    <property type="term" value="P:post-Golgi vesicle-mediated transport"/>
    <property type="evidence" value="ECO:0007669"/>
    <property type="project" value="TreeGrafter"/>
</dbReference>
<accession>A0A8H7ZVS8</accession>
<keyword evidence="5" id="KW-1185">Reference proteome</keyword>
<dbReference type="PANTHER" id="PTHR13276:SF0">
    <property type="entry name" value="GUANINE NUCLEOTIDE EXCHANGE FACTOR MSS4"/>
    <property type="match status" value="1"/>
</dbReference>
<evidence type="ECO:0000256" key="2">
    <source>
        <dbReference type="ARBA" id="ARBA00022658"/>
    </source>
</evidence>
<name>A0A8H7ZVS8_9FUNG</name>
<evidence type="ECO:0000313" key="5">
    <source>
        <dbReference type="Proteomes" id="UP000673691"/>
    </source>
</evidence>
<dbReference type="Proteomes" id="UP000673691">
    <property type="component" value="Unassembled WGS sequence"/>
</dbReference>
<proteinExistence type="predicted"/>
<reference evidence="4 5" key="1">
    <citation type="journal article" name="Sci. Rep.">
        <title>Genome-scale phylogenetic analyses confirm Olpidium as the closest living zoosporic fungus to the non-flagellated, terrestrial fungi.</title>
        <authorList>
            <person name="Chang Y."/>
            <person name="Rochon D."/>
            <person name="Sekimoto S."/>
            <person name="Wang Y."/>
            <person name="Chovatia M."/>
            <person name="Sandor L."/>
            <person name="Salamov A."/>
            <person name="Grigoriev I.V."/>
            <person name="Stajich J.E."/>
            <person name="Spatafora J.W."/>
        </authorList>
    </citation>
    <scope>NUCLEOTIDE SEQUENCE [LARGE SCALE GENOMIC DNA]</scope>
    <source>
        <strain evidence="4">S191</strain>
    </source>
</reference>
<dbReference type="InterPro" id="IPR011323">
    <property type="entry name" value="Mss4/transl-control_tumour"/>
</dbReference>
<evidence type="ECO:0000313" key="4">
    <source>
        <dbReference type="EMBL" id="KAG5460379.1"/>
    </source>
</evidence>
<dbReference type="PANTHER" id="PTHR13276">
    <property type="entry name" value="GUANINE NUCLEOTIDE EXCHANGE FACTOR MSS4"/>
    <property type="match status" value="1"/>
</dbReference>
<dbReference type="GO" id="GO:0008270">
    <property type="term" value="F:zinc ion binding"/>
    <property type="evidence" value="ECO:0007669"/>
    <property type="project" value="TreeGrafter"/>
</dbReference>
<protein>
    <submittedName>
        <fullName evidence="4">Mss4-like protein</fullName>
    </submittedName>
</protein>
<dbReference type="PROSITE" id="PS51796">
    <property type="entry name" value="MSS4"/>
    <property type="match status" value="1"/>
</dbReference>
<dbReference type="GO" id="GO:0015031">
    <property type="term" value="P:protein transport"/>
    <property type="evidence" value="ECO:0007669"/>
    <property type="project" value="UniProtKB-KW"/>
</dbReference>